<evidence type="ECO:0000313" key="3">
    <source>
        <dbReference type="EMBL" id="TCP04392.1"/>
    </source>
</evidence>
<dbReference type="Proteomes" id="UP000295106">
    <property type="component" value="Unassembled WGS sequence"/>
</dbReference>
<feature type="domain" description="Hemerythrin-like" evidence="2">
    <location>
        <begin position="12"/>
        <end position="126"/>
    </location>
</feature>
<gene>
    <name evidence="3" type="ORF">EV684_102145</name>
</gene>
<dbReference type="EMBL" id="SLXD01000002">
    <property type="protein sequence ID" value="TCP04392.1"/>
    <property type="molecule type" value="Genomic_DNA"/>
</dbReference>
<name>A0A4R2MCB1_RUBGE</name>
<dbReference type="OrthoDB" id="5514036at2"/>
<proteinExistence type="predicted"/>
<dbReference type="PANTHER" id="PTHR35585">
    <property type="entry name" value="HHE DOMAIN PROTEIN (AFU_ORTHOLOGUE AFUA_4G00730)"/>
    <property type="match status" value="1"/>
</dbReference>
<protein>
    <submittedName>
        <fullName evidence="3">Hemerythrin HHE cation binding domain-containing protein</fullName>
    </submittedName>
</protein>
<sequence length="172" mass="19659">MEPPRPEPDDAVVMLVAQHRRLEELLRRLVGADAADTRREALHEVGDELALHVIVEERVFYPAVAAASTESVLLESLEEHLSLKRLLDDLLALDPQDPTFGPKAHVLQEQCEHHHEEEEEHLFPKVVLLLPQAHRLDLGREMLREQGRLRREGAPREALRRQTDAAEPLRSD</sequence>
<dbReference type="Pfam" id="PF01814">
    <property type="entry name" value="Hemerythrin"/>
    <property type="match status" value="1"/>
</dbReference>
<feature type="region of interest" description="Disordered" evidence="1">
    <location>
        <begin position="147"/>
        <end position="172"/>
    </location>
</feature>
<evidence type="ECO:0000259" key="2">
    <source>
        <dbReference type="Pfam" id="PF01814"/>
    </source>
</evidence>
<dbReference type="InterPro" id="IPR012312">
    <property type="entry name" value="Hemerythrin-like"/>
</dbReference>
<dbReference type="GeneID" id="99685068"/>
<comment type="caution">
    <text evidence="3">The sequence shown here is derived from an EMBL/GenBank/DDBJ whole genome shotgun (WGS) entry which is preliminary data.</text>
</comment>
<evidence type="ECO:0000256" key="1">
    <source>
        <dbReference type="SAM" id="MobiDB-lite"/>
    </source>
</evidence>
<reference evidence="3 4" key="1">
    <citation type="submission" date="2019-03" db="EMBL/GenBank/DDBJ databases">
        <title>Genomic Encyclopedia of Type Strains, Phase IV (KMG-IV): sequencing the most valuable type-strain genomes for metagenomic binning, comparative biology and taxonomic classification.</title>
        <authorList>
            <person name="Goeker M."/>
        </authorList>
    </citation>
    <scope>NUCLEOTIDE SEQUENCE [LARGE SCALE GENOMIC DNA]</scope>
    <source>
        <strain evidence="3 4">DSM 1709</strain>
    </source>
</reference>
<dbReference type="RefSeq" id="WP_132644902.1">
    <property type="nucleotide sequence ID" value="NZ_CP181386.1"/>
</dbReference>
<dbReference type="AlphaFoldDB" id="A0A4R2MCB1"/>
<accession>A0A4R2MCB1</accession>
<evidence type="ECO:0000313" key="4">
    <source>
        <dbReference type="Proteomes" id="UP000295106"/>
    </source>
</evidence>
<organism evidence="3 4">
    <name type="scientific">Rubrivivax gelatinosus</name>
    <name type="common">Rhodocyclus gelatinosus</name>
    <name type="synonym">Rhodopseudomonas gelatinosa</name>
    <dbReference type="NCBI Taxonomy" id="28068"/>
    <lineage>
        <taxon>Bacteria</taxon>
        <taxon>Pseudomonadati</taxon>
        <taxon>Pseudomonadota</taxon>
        <taxon>Betaproteobacteria</taxon>
        <taxon>Burkholderiales</taxon>
        <taxon>Sphaerotilaceae</taxon>
        <taxon>Rubrivivax</taxon>
    </lineage>
</organism>
<dbReference type="Gene3D" id="1.20.120.520">
    <property type="entry name" value="nmb1532 protein domain like"/>
    <property type="match status" value="1"/>
</dbReference>
<dbReference type="PANTHER" id="PTHR35585:SF1">
    <property type="entry name" value="HHE DOMAIN PROTEIN (AFU_ORTHOLOGUE AFUA_4G00730)"/>
    <property type="match status" value="1"/>
</dbReference>